<gene>
    <name evidence="2" type="ORF">DIU77_06955</name>
</gene>
<evidence type="ECO:0000256" key="1">
    <source>
        <dbReference type="SAM" id="Phobius"/>
    </source>
</evidence>
<name>A0A2W4JI40_9PSEU</name>
<keyword evidence="1" id="KW-1133">Transmembrane helix</keyword>
<proteinExistence type="predicted"/>
<keyword evidence="1" id="KW-0812">Transmembrane</keyword>
<feature type="transmembrane region" description="Helical" evidence="1">
    <location>
        <begin position="422"/>
        <end position="442"/>
    </location>
</feature>
<feature type="transmembrane region" description="Helical" evidence="1">
    <location>
        <begin position="36"/>
        <end position="58"/>
    </location>
</feature>
<sequence length="450" mass="47993">MPPDNRGRSGLRGVVGLARAGVRTVVRSWTTTPGRLTLIATGLVILTLLTGLTAAVMAQQKTDAVSELTNRREPLTAAAGQVYRALSDADATASSSFLSTGDEPPALRVRFINDIAQAGVFLARAASDPEAGPEISRQIDIIGEYLPIYAELVGTARANNQQGFPAGAAYLREASQLMQSTILPAAEALYEADTRALADRQAEARGFPWLTALLVTGLLAALIATQLYLKRRTKRVFNIGLVVATAAIVVGMLWSSAALITQSVLISSSETNGSEQVDRLVRARIAGLKARVDETLLLVSRGEGQQYAEEFTRMSEEMAGKDGRGGLLAEARAAAEGHDALAATLDKAQEHAAAWLKAHAKVRDLDDEGEYLEAASVAIDDTREDSSARAFNKLDIELNTAIQHGRQNFFDDASDAGAALTLLPWGWIVLGFVAAGGVAVGIQERLREYR</sequence>
<feature type="transmembrane region" description="Helical" evidence="1">
    <location>
        <begin position="207"/>
        <end position="229"/>
    </location>
</feature>
<comment type="caution">
    <text evidence="2">The sequence shown here is derived from an EMBL/GenBank/DDBJ whole genome shotgun (WGS) entry which is preliminary data.</text>
</comment>
<dbReference type="EMBL" id="QGUI01000205">
    <property type="protein sequence ID" value="PZM98902.1"/>
    <property type="molecule type" value="Genomic_DNA"/>
</dbReference>
<dbReference type="AlphaFoldDB" id="A0A2W4JI40"/>
<evidence type="ECO:0000313" key="2">
    <source>
        <dbReference type="EMBL" id="PZM98902.1"/>
    </source>
</evidence>
<reference evidence="2" key="1">
    <citation type="submission" date="2018-05" db="EMBL/GenBank/DDBJ databases">
        <authorList>
            <person name="Lanie J.A."/>
            <person name="Ng W.-L."/>
            <person name="Kazmierczak K.M."/>
            <person name="Andrzejewski T.M."/>
            <person name="Davidsen T.M."/>
            <person name="Wayne K.J."/>
            <person name="Tettelin H."/>
            <person name="Glass J.I."/>
            <person name="Rusch D."/>
            <person name="Podicherti R."/>
            <person name="Tsui H.-C.T."/>
            <person name="Winkler M.E."/>
        </authorList>
    </citation>
    <scope>NUCLEOTIDE SEQUENCE</scope>
    <source>
        <strain evidence="2">ZC4RG45</strain>
    </source>
</reference>
<protein>
    <recommendedName>
        <fullName evidence="3">Secreted protein</fullName>
    </recommendedName>
</protein>
<evidence type="ECO:0008006" key="3">
    <source>
        <dbReference type="Google" id="ProtNLM"/>
    </source>
</evidence>
<keyword evidence="1" id="KW-0472">Membrane</keyword>
<accession>A0A2W4JI40</accession>
<feature type="transmembrane region" description="Helical" evidence="1">
    <location>
        <begin position="236"/>
        <end position="260"/>
    </location>
</feature>
<dbReference type="STRING" id="1111738.GCA_000427905_03316"/>
<organism evidence="2">
    <name type="scientific">Thermocrispum agreste</name>
    <dbReference type="NCBI Taxonomy" id="37925"/>
    <lineage>
        <taxon>Bacteria</taxon>
        <taxon>Bacillati</taxon>
        <taxon>Actinomycetota</taxon>
        <taxon>Actinomycetes</taxon>
        <taxon>Pseudonocardiales</taxon>
        <taxon>Pseudonocardiaceae</taxon>
        <taxon>Thermocrispum</taxon>
    </lineage>
</organism>